<accession>A0AAN6EVC6</accession>
<proteinExistence type="predicted"/>
<dbReference type="Proteomes" id="UP001161757">
    <property type="component" value="Unassembled WGS sequence"/>
</dbReference>
<reference evidence="1" key="1">
    <citation type="submission" date="2023-01" db="EMBL/GenBank/DDBJ databases">
        <title>Exophiala dermititidis isolated from Cystic Fibrosis Patient.</title>
        <authorList>
            <person name="Kurbessoian T."/>
            <person name="Crocker A."/>
            <person name="Murante D."/>
            <person name="Hogan D.A."/>
            <person name="Stajich J.E."/>
        </authorList>
    </citation>
    <scope>NUCLEOTIDE SEQUENCE</scope>
    <source>
        <strain evidence="1">Ex8</strain>
    </source>
</reference>
<comment type="caution">
    <text evidence="1">The sequence shown here is derived from an EMBL/GenBank/DDBJ whole genome shotgun (WGS) entry which is preliminary data.</text>
</comment>
<organism evidence="1 2">
    <name type="scientific">Exophiala dermatitidis</name>
    <name type="common">Black yeast-like fungus</name>
    <name type="synonym">Wangiella dermatitidis</name>
    <dbReference type="NCBI Taxonomy" id="5970"/>
    <lineage>
        <taxon>Eukaryota</taxon>
        <taxon>Fungi</taxon>
        <taxon>Dikarya</taxon>
        <taxon>Ascomycota</taxon>
        <taxon>Pezizomycotina</taxon>
        <taxon>Eurotiomycetes</taxon>
        <taxon>Chaetothyriomycetidae</taxon>
        <taxon>Chaetothyriales</taxon>
        <taxon>Herpotrichiellaceae</taxon>
        <taxon>Exophiala</taxon>
    </lineage>
</organism>
<dbReference type="AlphaFoldDB" id="A0AAN6EVC6"/>
<evidence type="ECO:0000313" key="1">
    <source>
        <dbReference type="EMBL" id="KAJ8992272.1"/>
    </source>
</evidence>
<dbReference type="EMBL" id="JAJGCB010000006">
    <property type="protein sequence ID" value="KAJ8992272.1"/>
    <property type="molecule type" value="Genomic_DNA"/>
</dbReference>
<sequence length="212" mass="23275">MYPIQEVGMRPGMRCVDSATLAQCCHWQCQCGRRSPKSKVESDQTENPSPCLLSRITRCTASGSSNPANTAAVTSSDRVARVARSSLFLPYYLPRSLPYPWNFVLLRQSAASPHRLDGSVPILQGSVRHKRCPSMARRSKASRSLPEPETYFPSPCLPVATRILLIFSSQEAPEALALTPYSHSARIPLLDTDAYLLAKPNESAMIQTLALG</sequence>
<name>A0AAN6EVC6_EXODE</name>
<evidence type="ECO:0000313" key="2">
    <source>
        <dbReference type="Proteomes" id="UP001161757"/>
    </source>
</evidence>
<protein>
    <submittedName>
        <fullName evidence="1">Uncharacterized protein</fullName>
    </submittedName>
</protein>
<gene>
    <name evidence="1" type="ORF">HRR80_004163</name>
</gene>